<evidence type="ECO:0000256" key="2">
    <source>
        <dbReference type="ARBA" id="ARBA00022792"/>
    </source>
</evidence>
<dbReference type="GeneID" id="39581940"/>
<dbReference type="CDD" id="cd06530">
    <property type="entry name" value="S26_SPase_I"/>
    <property type="match status" value="1"/>
</dbReference>
<dbReference type="OrthoDB" id="308440at2759"/>
<gene>
    <name evidence="9" type="ORF">SODALDRAFT_350187</name>
</gene>
<evidence type="ECO:0000256" key="7">
    <source>
        <dbReference type="PIRSR" id="PIRSR600223-1"/>
    </source>
</evidence>
<comment type="similarity">
    <text evidence="6">Belongs to the peptidase S26 family. IMP1 subfamily.</text>
</comment>
<dbReference type="InterPro" id="IPR019533">
    <property type="entry name" value="Peptidase_S26"/>
</dbReference>
<dbReference type="InterPro" id="IPR052064">
    <property type="entry name" value="Mito_IMP1_subunit"/>
</dbReference>
<feature type="domain" description="Peptidase S26" evidence="8">
    <location>
        <begin position="127"/>
        <end position="166"/>
    </location>
</feature>
<keyword evidence="3" id="KW-0378">Hydrolase</keyword>
<dbReference type="PRINTS" id="PR00727">
    <property type="entry name" value="LEADERPTASE"/>
</dbReference>
<evidence type="ECO:0000259" key="8">
    <source>
        <dbReference type="Pfam" id="PF10502"/>
    </source>
</evidence>
<evidence type="ECO:0000256" key="5">
    <source>
        <dbReference type="ARBA" id="ARBA00023136"/>
    </source>
</evidence>
<dbReference type="InterPro" id="IPR036286">
    <property type="entry name" value="LexA/Signal_pep-like_sf"/>
</dbReference>
<dbReference type="PANTHER" id="PTHR12383">
    <property type="entry name" value="PROTEASE FAMILY S26 MITOCHONDRIAL INNER MEMBRANE PROTEASE-RELATED"/>
    <property type="match status" value="1"/>
</dbReference>
<dbReference type="PANTHER" id="PTHR12383:SF16">
    <property type="entry name" value="MITOCHONDRIAL INNER MEMBRANE PROTEASE SUBUNIT 1"/>
    <property type="match status" value="1"/>
</dbReference>
<evidence type="ECO:0000313" key="10">
    <source>
        <dbReference type="Proteomes" id="UP000272025"/>
    </source>
</evidence>
<evidence type="ECO:0000256" key="6">
    <source>
        <dbReference type="ARBA" id="ARBA00038445"/>
    </source>
</evidence>
<feature type="active site" evidence="7">
    <location>
        <position position="59"/>
    </location>
</feature>
<dbReference type="Pfam" id="PF10502">
    <property type="entry name" value="Peptidase_S26"/>
    <property type="match status" value="2"/>
</dbReference>
<evidence type="ECO:0000256" key="4">
    <source>
        <dbReference type="ARBA" id="ARBA00023128"/>
    </source>
</evidence>
<evidence type="ECO:0000313" key="9">
    <source>
        <dbReference type="EMBL" id="ROT38898.1"/>
    </source>
</evidence>
<sequence>MARGRLFNATFGWARTYFQRHRGTASAPLFVSLGTLKAIVACHLLWEHGISFGGAAGSSMLPTFSVYGDYLLVSKYYRRGRDLHVGDLVFYDIPIFRRAQGVKRIMGLPGDYVLHGDPDTGSQVMIQVPQGHCWITGDNLESSRDSRVFGPLPLALVRGKVLAKIWPPQEAHWIRNGLEDSKSSENDSVALSS</sequence>
<keyword evidence="10" id="KW-1185">Reference proteome</keyword>
<dbReference type="Proteomes" id="UP000272025">
    <property type="component" value="Unassembled WGS sequence"/>
</dbReference>
<dbReference type="GO" id="GO:0006627">
    <property type="term" value="P:protein processing involved in protein targeting to mitochondrion"/>
    <property type="evidence" value="ECO:0007669"/>
    <property type="project" value="TreeGrafter"/>
</dbReference>
<dbReference type="RefSeq" id="XP_028466704.1">
    <property type="nucleotide sequence ID" value="XM_028613462.1"/>
</dbReference>
<dbReference type="FunFam" id="2.10.109.10:FF:000015">
    <property type="entry name" value="Mitochondrial inner membrane protease subunit 1"/>
    <property type="match status" value="1"/>
</dbReference>
<name>A0A3N2PWL6_SODAK</name>
<keyword evidence="2" id="KW-0999">Mitochondrion inner membrane</keyword>
<reference evidence="9 10" key="1">
    <citation type="journal article" date="2018" name="Mol. Ecol.">
        <title>The obligate alkalophilic soda-lake fungus Sodiomyces alkalinus has shifted to a protein diet.</title>
        <authorList>
            <person name="Grum-Grzhimaylo A.A."/>
            <person name="Falkoski D.L."/>
            <person name="van den Heuvel J."/>
            <person name="Valero-Jimenez C.A."/>
            <person name="Min B."/>
            <person name="Choi I.G."/>
            <person name="Lipzen A."/>
            <person name="Daum C.G."/>
            <person name="Aanen D.K."/>
            <person name="Tsang A."/>
            <person name="Henrissat B."/>
            <person name="Bilanenko E.N."/>
            <person name="de Vries R.P."/>
            <person name="van Kan J.A.L."/>
            <person name="Grigoriev I.V."/>
            <person name="Debets A.J.M."/>
        </authorList>
    </citation>
    <scope>NUCLEOTIDE SEQUENCE [LARGE SCALE GENOMIC DNA]</scope>
    <source>
        <strain evidence="9 10">F11</strain>
    </source>
</reference>
<accession>A0A3N2PWL6</accession>
<dbReference type="GO" id="GO:0006465">
    <property type="term" value="P:signal peptide processing"/>
    <property type="evidence" value="ECO:0007669"/>
    <property type="project" value="InterPro"/>
</dbReference>
<proteinExistence type="inferred from homology"/>
<keyword evidence="5" id="KW-0472">Membrane</keyword>
<evidence type="ECO:0000256" key="1">
    <source>
        <dbReference type="ARBA" id="ARBA00004273"/>
    </source>
</evidence>
<comment type="subcellular location">
    <subcellularLocation>
        <location evidence="1">Mitochondrion inner membrane</location>
    </subcellularLocation>
</comment>
<feature type="active site" evidence="7">
    <location>
        <position position="103"/>
    </location>
</feature>
<dbReference type="GO" id="GO:0004252">
    <property type="term" value="F:serine-type endopeptidase activity"/>
    <property type="evidence" value="ECO:0007669"/>
    <property type="project" value="InterPro"/>
</dbReference>
<organism evidence="9 10">
    <name type="scientific">Sodiomyces alkalinus (strain CBS 110278 / VKM F-3762 / F11)</name>
    <name type="common">Alkaliphilic filamentous fungus</name>
    <dbReference type="NCBI Taxonomy" id="1314773"/>
    <lineage>
        <taxon>Eukaryota</taxon>
        <taxon>Fungi</taxon>
        <taxon>Dikarya</taxon>
        <taxon>Ascomycota</taxon>
        <taxon>Pezizomycotina</taxon>
        <taxon>Sordariomycetes</taxon>
        <taxon>Hypocreomycetidae</taxon>
        <taxon>Glomerellales</taxon>
        <taxon>Plectosphaerellaceae</taxon>
        <taxon>Sodiomyces</taxon>
    </lineage>
</organism>
<protein>
    <submittedName>
        <fullName evidence="9">LexA/Signal peptidase</fullName>
    </submittedName>
</protein>
<dbReference type="GO" id="GO:0042720">
    <property type="term" value="C:mitochondrial inner membrane peptidase complex"/>
    <property type="evidence" value="ECO:0007669"/>
    <property type="project" value="TreeGrafter"/>
</dbReference>
<evidence type="ECO:0000256" key="3">
    <source>
        <dbReference type="ARBA" id="ARBA00022801"/>
    </source>
</evidence>
<dbReference type="SUPFAM" id="SSF51306">
    <property type="entry name" value="LexA/Signal peptidase"/>
    <property type="match status" value="1"/>
</dbReference>
<feature type="domain" description="Peptidase S26" evidence="8">
    <location>
        <begin position="46"/>
        <end position="114"/>
    </location>
</feature>
<dbReference type="EMBL" id="ML119054">
    <property type="protein sequence ID" value="ROT38898.1"/>
    <property type="molecule type" value="Genomic_DNA"/>
</dbReference>
<dbReference type="STRING" id="1314773.A0A3N2PWL6"/>
<dbReference type="Gene3D" id="2.10.109.10">
    <property type="entry name" value="Umud Fragment, subunit A"/>
    <property type="match status" value="1"/>
</dbReference>
<keyword evidence="4" id="KW-0496">Mitochondrion</keyword>
<dbReference type="InterPro" id="IPR000223">
    <property type="entry name" value="Pept_S26A_signal_pept_1"/>
</dbReference>
<dbReference type="AlphaFoldDB" id="A0A3N2PWL6"/>